<gene>
    <name evidence="5" type="ORF">CBI38_01500</name>
</gene>
<dbReference type="InterPro" id="IPR009061">
    <property type="entry name" value="DNA-bd_dom_put_sf"/>
</dbReference>
<dbReference type="GO" id="GO:0003700">
    <property type="term" value="F:DNA-binding transcription factor activity"/>
    <property type="evidence" value="ECO:0007669"/>
    <property type="project" value="InterPro"/>
</dbReference>
<dbReference type="EMBL" id="CP021354">
    <property type="protein sequence ID" value="AWK70439.1"/>
    <property type="molecule type" value="Genomic_DNA"/>
</dbReference>
<protein>
    <recommendedName>
        <fullName evidence="4">HTH merR-type domain-containing protein</fullName>
    </recommendedName>
</protein>
<evidence type="ECO:0000313" key="6">
    <source>
        <dbReference type="Proteomes" id="UP000245711"/>
    </source>
</evidence>
<dbReference type="InterPro" id="IPR000551">
    <property type="entry name" value="MerR-type_HTH_dom"/>
</dbReference>
<evidence type="ECO:0000256" key="2">
    <source>
        <dbReference type="SAM" id="Coils"/>
    </source>
</evidence>
<keyword evidence="1" id="KW-0238">DNA-binding</keyword>
<dbReference type="GO" id="GO:0003677">
    <property type="term" value="F:DNA binding"/>
    <property type="evidence" value="ECO:0007669"/>
    <property type="project" value="UniProtKB-KW"/>
</dbReference>
<evidence type="ECO:0000256" key="1">
    <source>
        <dbReference type="ARBA" id="ARBA00023125"/>
    </source>
</evidence>
<dbReference type="InterPro" id="IPR047057">
    <property type="entry name" value="MerR_fam"/>
</dbReference>
<organism evidence="5 6">
    <name type="scientific">Rhodococcus oxybenzonivorans</name>
    <dbReference type="NCBI Taxonomy" id="1990687"/>
    <lineage>
        <taxon>Bacteria</taxon>
        <taxon>Bacillati</taxon>
        <taxon>Actinomycetota</taxon>
        <taxon>Actinomycetes</taxon>
        <taxon>Mycobacteriales</taxon>
        <taxon>Nocardiaceae</taxon>
        <taxon>Rhodococcus</taxon>
    </lineage>
</organism>
<evidence type="ECO:0000313" key="5">
    <source>
        <dbReference type="EMBL" id="AWK70439.1"/>
    </source>
</evidence>
<accession>A0A2S2BPC4</accession>
<dbReference type="PROSITE" id="PS50937">
    <property type="entry name" value="HTH_MERR_2"/>
    <property type="match status" value="1"/>
</dbReference>
<dbReference type="KEGG" id="roz:CBI38_01500"/>
<dbReference type="PROSITE" id="PS00552">
    <property type="entry name" value="HTH_MERR_1"/>
    <property type="match status" value="1"/>
</dbReference>
<dbReference type="Pfam" id="PF13411">
    <property type="entry name" value="MerR_1"/>
    <property type="match status" value="1"/>
</dbReference>
<keyword evidence="6" id="KW-1185">Reference proteome</keyword>
<feature type="coiled-coil region" evidence="2">
    <location>
        <begin position="78"/>
        <end position="105"/>
    </location>
</feature>
<feature type="domain" description="HTH merR-type" evidence="4">
    <location>
        <begin position="13"/>
        <end position="81"/>
    </location>
</feature>
<dbReference type="CDD" id="cd04766">
    <property type="entry name" value="HTH_HspR"/>
    <property type="match status" value="1"/>
</dbReference>
<feature type="region of interest" description="Disordered" evidence="3">
    <location>
        <begin position="124"/>
        <end position="185"/>
    </location>
</feature>
<keyword evidence="2" id="KW-0175">Coiled coil</keyword>
<dbReference type="OrthoDB" id="5345718at2"/>
<dbReference type="PANTHER" id="PTHR30204">
    <property type="entry name" value="REDOX-CYCLING DRUG-SENSING TRANSCRIPTIONAL ACTIVATOR SOXR"/>
    <property type="match status" value="1"/>
</dbReference>
<name>A0A2S2BPC4_9NOCA</name>
<dbReference type="PANTHER" id="PTHR30204:SF58">
    <property type="entry name" value="HTH-TYPE TRANSCRIPTIONAL REGULATOR YFMP"/>
    <property type="match status" value="1"/>
</dbReference>
<sequence length="205" mass="22592">MPKKILPKSRRGLYGISVASELSGIAAQTLRFYEQYGLVTPARTSGGNRRYSDYDLARLQRVSELIEAGVNLAGIGRILDLERRTEKLQRDNTRLAADNAQLRAERTPTMDIDLSDAVPEADQLEQAQPADPTDAGSRSIADEQPVTSRSSWDAPEADRLEQQQSAAPVAELIPPTSGRWDAPEADAWEQAFAVPMDDDREIADE</sequence>
<evidence type="ECO:0000256" key="3">
    <source>
        <dbReference type="SAM" id="MobiDB-lite"/>
    </source>
</evidence>
<dbReference type="PRINTS" id="PR00040">
    <property type="entry name" value="HTHMERR"/>
</dbReference>
<dbReference type="SUPFAM" id="SSF46955">
    <property type="entry name" value="Putative DNA-binding domain"/>
    <property type="match status" value="1"/>
</dbReference>
<dbReference type="RefSeq" id="WP_109325795.1">
    <property type="nucleotide sequence ID" value="NZ_CP021354.1"/>
</dbReference>
<proteinExistence type="predicted"/>
<dbReference type="SMART" id="SM00422">
    <property type="entry name" value="HTH_MERR"/>
    <property type="match status" value="1"/>
</dbReference>
<dbReference type="AlphaFoldDB" id="A0A2S2BPC4"/>
<evidence type="ECO:0000259" key="4">
    <source>
        <dbReference type="PROSITE" id="PS50937"/>
    </source>
</evidence>
<dbReference type="Gene3D" id="1.10.1660.10">
    <property type="match status" value="1"/>
</dbReference>
<dbReference type="Proteomes" id="UP000245711">
    <property type="component" value="Chromosome"/>
</dbReference>
<reference evidence="5 6" key="1">
    <citation type="submission" date="2017-05" db="EMBL/GenBank/DDBJ databases">
        <title>Isolation of Rhodococcus sp. S2-17 biodegrading of BP-3.</title>
        <authorList>
            <person name="Lee Y."/>
            <person name="Kim K.H."/>
            <person name="Chun B.H."/>
            <person name="Jung H.S."/>
            <person name="Jeon C.O."/>
        </authorList>
    </citation>
    <scope>NUCLEOTIDE SEQUENCE [LARGE SCALE GENOMIC DNA]</scope>
    <source>
        <strain evidence="5 6">S2-17</strain>
    </source>
</reference>